<dbReference type="InterPro" id="IPR032466">
    <property type="entry name" value="Metal_Hydrolase"/>
</dbReference>
<dbReference type="Gene3D" id="3.20.20.140">
    <property type="entry name" value="Metal-dependent hydrolases"/>
    <property type="match status" value="1"/>
</dbReference>
<dbReference type="GO" id="GO:0046098">
    <property type="term" value="P:guanine metabolic process"/>
    <property type="evidence" value="ECO:0007669"/>
    <property type="project" value="TreeGrafter"/>
</dbReference>
<evidence type="ECO:0000256" key="2">
    <source>
        <dbReference type="ARBA" id="ARBA00022723"/>
    </source>
</evidence>
<dbReference type="InterPro" id="IPR006680">
    <property type="entry name" value="Amidohydro-rel"/>
</dbReference>
<name>A0A1Y2FEP1_9BASI</name>
<dbReference type="PANTHER" id="PTHR11271:SF6">
    <property type="entry name" value="GUANINE DEAMINASE"/>
    <property type="match status" value="1"/>
</dbReference>
<dbReference type="GO" id="GO:0008270">
    <property type="term" value="F:zinc ion binding"/>
    <property type="evidence" value="ECO:0007669"/>
    <property type="project" value="TreeGrafter"/>
</dbReference>
<gene>
    <name evidence="6" type="ORF">BCR35DRAFT_325006</name>
</gene>
<dbReference type="PANTHER" id="PTHR11271">
    <property type="entry name" value="GUANINE DEAMINASE"/>
    <property type="match status" value="1"/>
</dbReference>
<keyword evidence="4" id="KW-0862">Zinc</keyword>
<dbReference type="SUPFAM" id="SSF51338">
    <property type="entry name" value="Composite domain of metallo-dependent hydrolases"/>
    <property type="match status" value="1"/>
</dbReference>
<keyword evidence="7" id="KW-1185">Reference proteome</keyword>
<dbReference type="InParanoid" id="A0A1Y2FEP1"/>
<dbReference type="Proteomes" id="UP000193467">
    <property type="component" value="Unassembled WGS sequence"/>
</dbReference>
<dbReference type="AlphaFoldDB" id="A0A1Y2FEP1"/>
<feature type="domain" description="Amidohydrolase-related" evidence="5">
    <location>
        <begin position="75"/>
        <end position="516"/>
    </location>
</feature>
<protein>
    <recommendedName>
        <fullName evidence="5">Amidohydrolase-related domain-containing protein</fullName>
    </recommendedName>
</protein>
<evidence type="ECO:0000259" key="5">
    <source>
        <dbReference type="Pfam" id="PF01979"/>
    </source>
</evidence>
<keyword evidence="3" id="KW-0378">Hydrolase</keyword>
<dbReference type="SUPFAM" id="SSF51556">
    <property type="entry name" value="Metallo-dependent hydrolases"/>
    <property type="match status" value="1"/>
</dbReference>
<dbReference type="Pfam" id="PF01979">
    <property type="entry name" value="Amidohydro_1"/>
    <property type="match status" value="1"/>
</dbReference>
<accession>A0A1Y2FEP1</accession>
<dbReference type="STRING" id="106004.A0A1Y2FEP1"/>
<proteinExistence type="predicted"/>
<organism evidence="6 7">
    <name type="scientific">Leucosporidium creatinivorum</name>
    <dbReference type="NCBI Taxonomy" id="106004"/>
    <lineage>
        <taxon>Eukaryota</taxon>
        <taxon>Fungi</taxon>
        <taxon>Dikarya</taxon>
        <taxon>Basidiomycota</taxon>
        <taxon>Pucciniomycotina</taxon>
        <taxon>Microbotryomycetes</taxon>
        <taxon>Leucosporidiales</taxon>
        <taxon>Leucosporidium</taxon>
    </lineage>
</organism>
<dbReference type="EMBL" id="MCGR01000021">
    <property type="protein sequence ID" value="ORY82418.1"/>
    <property type="molecule type" value="Genomic_DNA"/>
</dbReference>
<dbReference type="FunCoup" id="A0A1Y2FEP1">
    <property type="interactions" value="274"/>
</dbReference>
<comment type="caution">
    <text evidence="6">The sequence shown here is derived from an EMBL/GenBank/DDBJ whole genome shotgun (WGS) entry which is preliminary data.</text>
</comment>
<dbReference type="Gene3D" id="2.30.40.10">
    <property type="entry name" value="Urease, subunit C, domain 1"/>
    <property type="match status" value="1"/>
</dbReference>
<dbReference type="OrthoDB" id="194468at2759"/>
<dbReference type="GO" id="GO:0005829">
    <property type="term" value="C:cytosol"/>
    <property type="evidence" value="ECO:0007669"/>
    <property type="project" value="TreeGrafter"/>
</dbReference>
<evidence type="ECO:0000256" key="3">
    <source>
        <dbReference type="ARBA" id="ARBA00022801"/>
    </source>
</evidence>
<keyword evidence="2" id="KW-0479">Metal-binding</keyword>
<comment type="cofactor">
    <cofactor evidence="1">
        <name>Zn(2+)</name>
        <dbReference type="ChEBI" id="CHEBI:29105"/>
    </cofactor>
</comment>
<evidence type="ECO:0000313" key="7">
    <source>
        <dbReference type="Proteomes" id="UP000193467"/>
    </source>
</evidence>
<sequence>MSPAPSLARRVFHGTLIHSRSLTEIEYITDALLGVNEAGVIAFLDKDVREGEVVARLEAKGWSGVQLVRLKRGEFLIPGLIDTHTHAPQYVNLAYGQQFELLEWLNKVTFPAEAKFADALYARRTYEGVVQRLINSGTTTVCYYGSLHLTTKVLAAICHRKGQRAFVGKCNMDRLSAPNYQEESASKSLENTEEFVSFVRGKCVSPTVVAASDGTLGANPTLAPASRDSFNTSLVQPIITPRFAIACSDELLTGLGEMLKKDPSLPCQTHLAENPTEIEFTKSLFPFASTYTHVYDHFGLLQQNTVLAHCVHLDHDEMDLIKSRESGISHCPNSNFNLRSGTSKVANMLDRGIKVSLGTDVAGGTSLGILSAIRTASFASKTIVFTQRDSTAPSASAPTPPTDAVPIVSADGKTTYPPGYFSSRHLSIETLFYLATKGGAQVTCLEDRVGDFAVGKEFDALLVQTGQRGSETQKEEVGGEEQYELALEEGLEDRFPADEFGSSLFVEPEDSLEKVFEKFLFSGDDRNLGSVFVRGRVIGGARPLA</sequence>
<evidence type="ECO:0000256" key="4">
    <source>
        <dbReference type="ARBA" id="ARBA00022833"/>
    </source>
</evidence>
<reference evidence="6 7" key="1">
    <citation type="submission" date="2016-07" db="EMBL/GenBank/DDBJ databases">
        <title>Pervasive Adenine N6-methylation of Active Genes in Fungi.</title>
        <authorList>
            <consortium name="DOE Joint Genome Institute"/>
            <person name="Mondo S.J."/>
            <person name="Dannebaum R.O."/>
            <person name="Kuo R.C."/>
            <person name="Labutti K."/>
            <person name="Haridas S."/>
            <person name="Kuo A."/>
            <person name="Salamov A."/>
            <person name="Ahrendt S.R."/>
            <person name="Lipzen A."/>
            <person name="Sullivan W."/>
            <person name="Andreopoulos W.B."/>
            <person name="Clum A."/>
            <person name="Lindquist E."/>
            <person name="Daum C."/>
            <person name="Ramamoorthy G.K."/>
            <person name="Gryganskyi A."/>
            <person name="Culley D."/>
            <person name="Magnuson J.K."/>
            <person name="James T.Y."/>
            <person name="O'Malley M.A."/>
            <person name="Stajich J.E."/>
            <person name="Spatafora J.W."/>
            <person name="Visel A."/>
            <person name="Grigoriev I.V."/>
        </authorList>
    </citation>
    <scope>NUCLEOTIDE SEQUENCE [LARGE SCALE GENOMIC DNA]</scope>
    <source>
        <strain evidence="6 7">62-1032</strain>
    </source>
</reference>
<dbReference type="GO" id="GO:0008892">
    <property type="term" value="F:guanine deaminase activity"/>
    <property type="evidence" value="ECO:0007669"/>
    <property type="project" value="TreeGrafter"/>
</dbReference>
<dbReference type="InterPro" id="IPR011059">
    <property type="entry name" value="Metal-dep_hydrolase_composite"/>
</dbReference>
<evidence type="ECO:0000256" key="1">
    <source>
        <dbReference type="ARBA" id="ARBA00001947"/>
    </source>
</evidence>
<dbReference type="InterPro" id="IPR051607">
    <property type="entry name" value="Metallo-dep_hydrolases"/>
</dbReference>
<evidence type="ECO:0000313" key="6">
    <source>
        <dbReference type="EMBL" id="ORY82418.1"/>
    </source>
</evidence>